<keyword evidence="3" id="KW-0732">Signal</keyword>
<dbReference type="GO" id="GO:0015888">
    <property type="term" value="P:thiamine transport"/>
    <property type="evidence" value="ECO:0007669"/>
    <property type="project" value="InterPro"/>
</dbReference>
<dbReference type="RefSeq" id="WP_002703039.1">
    <property type="nucleotide sequence ID" value="NZ_AGRW01000038.1"/>
</dbReference>
<dbReference type="Gene3D" id="3.40.190.10">
    <property type="entry name" value="Periplasmic binding protein-like II"/>
    <property type="match status" value="2"/>
</dbReference>
<dbReference type="EMBL" id="AGRW01000038">
    <property type="protein sequence ID" value="EIC02534.1"/>
    <property type="molecule type" value="Genomic_DNA"/>
</dbReference>
<dbReference type="GO" id="GO:0030288">
    <property type="term" value="C:outer membrane-bounded periplasmic space"/>
    <property type="evidence" value="ECO:0007669"/>
    <property type="project" value="TreeGrafter"/>
</dbReference>
<dbReference type="InterPro" id="IPR006059">
    <property type="entry name" value="SBP"/>
</dbReference>
<dbReference type="PATRIC" id="fig|907348.3.peg.767"/>
<evidence type="ECO:0000256" key="1">
    <source>
        <dbReference type="ARBA" id="ARBA00004418"/>
    </source>
</evidence>
<evidence type="ECO:0000313" key="6">
    <source>
        <dbReference type="Proteomes" id="UP000003571"/>
    </source>
</evidence>
<dbReference type="Proteomes" id="UP000003571">
    <property type="component" value="Unassembled WGS sequence"/>
</dbReference>
<dbReference type="GO" id="GO:0030975">
    <property type="term" value="F:thiamine binding"/>
    <property type="evidence" value="ECO:0007669"/>
    <property type="project" value="InterPro"/>
</dbReference>
<dbReference type="PROSITE" id="PS51257">
    <property type="entry name" value="PROKAR_LIPOPROTEIN"/>
    <property type="match status" value="1"/>
</dbReference>
<dbReference type="STRING" id="907348.TresaDRAFT_2412"/>
<dbReference type="CDD" id="cd13545">
    <property type="entry name" value="PBP2_TbpA"/>
    <property type="match status" value="1"/>
</dbReference>
<dbReference type="GO" id="GO:0030976">
    <property type="term" value="F:thiamine pyrophosphate binding"/>
    <property type="evidence" value="ECO:0007669"/>
    <property type="project" value="TreeGrafter"/>
</dbReference>
<evidence type="ECO:0000256" key="2">
    <source>
        <dbReference type="ARBA" id="ARBA00022448"/>
    </source>
</evidence>
<gene>
    <name evidence="5" type="ORF">TresaDRAFT_2412</name>
</gene>
<dbReference type="eggNOG" id="COG4143">
    <property type="taxonomic scope" value="Bacteria"/>
</dbReference>
<dbReference type="PANTHER" id="PTHR30006:SF3">
    <property type="entry name" value="THIAMINE-BINDING PERIPLASMIC PROTEIN"/>
    <property type="match status" value="1"/>
</dbReference>
<protein>
    <submittedName>
        <fullName evidence="5">ABC transporter, periplasmic binding protein, thiB subfamily</fullName>
    </submittedName>
</protein>
<keyword evidence="6" id="KW-1185">Reference proteome</keyword>
<dbReference type="AlphaFoldDB" id="H7EIV6"/>
<evidence type="ECO:0000313" key="5">
    <source>
        <dbReference type="EMBL" id="EIC02534.1"/>
    </source>
</evidence>
<dbReference type="PANTHER" id="PTHR30006">
    <property type="entry name" value="THIAMINE-BINDING PERIPLASMIC PROTEIN-RELATED"/>
    <property type="match status" value="1"/>
</dbReference>
<reference evidence="5 6" key="1">
    <citation type="submission" date="2011-09" db="EMBL/GenBank/DDBJ databases">
        <title>The draft genome of Treponema saccharophilum DSM 2985.</title>
        <authorList>
            <consortium name="US DOE Joint Genome Institute (JGI-PGF)"/>
            <person name="Lucas S."/>
            <person name="Copeland A."/>
            <person name="Lapidus A."/>
            <person name="Glavina del Rio T."/>
            <person name="Dalin E."/>
            <person name="Tice H."/>
            <person name="Bruce D."/>
            <person name="Goodwin L."/>
            <person name="Pitluck S."/>
            <person name="Peters L."/>
            <person name="Kyrpides N."/>
            <person name="Mavromatis K."/>
            <person name="Ivanova N."/>
            <person name="Markowitz V."/>
            <person name="Cheng J.-F."/>
            <person name="Hugenholtz P."/>
            <person name="Woyke T."/>
            <person name="Wu D."/>
            <person name="Gronow S."/>
            <person name="Wellnitz S."/>
            <person name="Brambilla E."/>
            <person name="Klenk H.-P."/>
            <person name="Eisen J.A."/>
        </authorList>
    </citation>
    <scope>NUCLEOTIDE SEQUENCE [LARGE SCALE GENOMIC DNA]</scope>
    <source>
        <strain evidence="5 6">DSM 2985</strain>
    </source>
</reference>
<dbReference type="InterPro" id="IPR005948">
    <property type="entry name" value="ThiB-like"/>
</dbReference>
<keyword evidence="2" id="KW-0813">Transport</keyword>
<dbReference type="NCBIfam" id="TIGR01254">
    <property type="entry name" value="sfuA"/>
    <property type="match status" value="1"/>
</dbReference>
<dbReference type="SUPFAM" id="SSF53850">
    <property type="entry name" value="Periplasmic binding protein-like II"/>
    <property type="match status" value="1"/>
</dbReference>
<organism evidence="5 6">
    <name type="scientific">Treponema saccharophilum DSM 2985</name>
    <dbReference type="NCBI Taxonomy" id="907348"/>
    <lineage>
        <taxon>Bacteria</taxon>
        <taxon>Pseudomonadati</taxon>
        <taxon>Spirochaetota</taxon>
        <taxon>Spirochaetia</taxon>
        <taxon>Spirochaetales</taxon>
        <taxon>Treponemataceae</taxon>
        <taxon>Treponema</taxon>
    </lineage>
</organism>
<evidence type="ECO:0000256" key="3">
    <source>
        <dbReference type="ARBA" id="ARBA00022729"/>
    </source>
</evidence>
<name>H7EIV6_9SPIR</name>
<proteinExistence type="predicted"/>
<dbReference type="OrthoDB" id="9769319at2"/>
<dbReference type="Pfam" id="PF13416">
    <property type="entry name" value="SBP_bac_8"/>
    <property type="match status" value="1"/>
</dbReference>
<comment type="subcellular location">
    <subcellularLocation>
        <location evidence="1">Periplasm</location>
    </subcellularLocation>
</comment>
<evidence type="ECO:0000256" key="4">
    <source>
        <dbReference type="ARBA" id="ARBA00022764"/>
    </source>
</evidence>
<comment type="caution">
    <text evidence="5">The sequence shown here is derived from an EMBL/GenBank/DDBJ whole genome shotgun (WGS) entry which is preliminary data.</text>
</comment>
<accession>H7EIV6</accession>
<sequence>MNRILVAFFSIVSSSLLFFGCTRKAESARSGEVVVYTYDSFAGEWGPASKLAELFKKKTGFTVTFVDCGDAVQAMSRAIIEKDNPNADVIIGIDNNTSSQAADAGILSEYSPKGIDSIDIALRSLLGAEKKLVPYDWSHFALIFDTRSSVPEPKSLRDLTDEAYKGKIILMDPETSTPGLGFVAWTRAVFGDGDAFTDFWTKLKPNILTMASGWSAGYGLFTSGEAPLVISYTTSPAANLEYDGIDYYKALVFDEGHYMQVEGAGILNGAQNRKGAELFMDFLISEEAQAVLPLTQWMYPVNGNVVLPDCYKKAAAVPGKTLSVDSASVKDAVSDMFAAIRK</sequence>
<keyword evidence="4" id="KW-0574">Periplasm</keyword>